<reference evidence="1 2" key="1">
    <citation type="submission" date="2019-09" db="EMBL/GenBank/DDBJ databases">
        <title>Draft genome of the ectomycorrhizal ascomycete Sphaerosporella brunnea.</title>
        <authorList>
            <consortium name="DOE Joint Genome Institute"/>
            <person name="Benucci G.M."/>
            <person name="Marozzi G."/>
            <person name="Antonielli L."/>
            <person name="Sanchez S."/>
            <person name="Marco P."/>
            <person name="Wang X."/>
            <person name="Falini L.B."/>
            <person name="Barry K."/>
            <person name="Haridas S."/>
            <person name="Lipzen A."/>
            <person name="Labutti K."/>
            <person name="Grigoriev I.V."/>
            <person name="Murat C."/>
            <person name="Martin F."/>
            <person name="Albertini E."/>
            <person name="Donnini D."/>
            <person name="Bonito G."/>
        </authorList>
    </citation>
    <scope>NUCLEOTIDE SEQUENCE [LARGE SCALE GENOMIC DNA]</scope>
    <source>
        <strain evidence="1 2">Sb_GMNB300</strain>
    </source>
</reference>
<sequence length="193" mass="21328">MTTTQALSAMLPTVGGALVNDDGAVLFSNRGWQASALNLGRKQGLLKFVLPGERYIYHVDCDLVDTWEVVYDMFNDRVEAESWHRVSCASPYAFGCFKVTGEPVLSNTLIPPASDTSPLREIIIGFVGALRRLRGARNISADLLLCMDLDHEYTRGNFLKDTIWVMAEQGSVADLKAKHSSPDESRDMAARKC</sequence>
<keyword evidence="2" id="KW-1185">Reference proteome</keyword>
<evidence type="ECO:0000313" key="2">
    <source>
        <dbReference type="Proteomes" id="UP000326924"/>
    </source>
</evidence>
<protein>
    <submittedName>
        <fullName evidence="1">Uncharacterized protein</fullName>
    </submittedName>
</protein>
<evidence type="ECO:0000313" key="1">
    <source>
        <dbReference type="EMBL" id="KAA8912181.1"/>
    </source>
</evidence>
<dbReference type="AlphaFoldDB" id="A0A5J5F6B7"/>
<comment type="caution">
    <text evidence="1">The sequence shown here is derived from an EMBL/GenBank/DDBJ whole genome shotgun (WGS) entry which is preliminary data.</text>
</comment>
<dbReference type="EMBL" id="VXIS01000027">
    <property type="protein sequence ID" value="KAA8912181.1"/>
    <property type="molecule type" value="Genomic_DNA"/>
</dbReference>
<accession>A0A5J5F6B7</accession>
<gene>
    <name evidence="1" type="ORF">FN846DRAFT_887387</name>
</gene>
<organism evidence="1 2">
    <name type="scientific">Sphaerosporella brunnea</name>
    <dbReference type="NCBI Taxonomy" id="1250544"/>
    <lineage>
        <taxon>Eukaryota</taxon>
        <taxon>Fungi</taxon>
        <taxon>Dikarya</taxon>
        <taxon>Ascomycota</taxon>
        <taxon>Pezizomycotina</taxon>
        <taxon>Pezizomycetes</taxon>
        <taxon>Pezizales</taxon>
        <taxon>Pyronemataceae</taxon>
        <taxon>Sphaerosporella</taxon>
    </lineage>
</organism>
<proteinExistence type="predicted"/>
<dbReference type="InParanoid" id="A0A5J5F6B7"/>
<name>A0A5J5F6B7_9PEZI</name>
<dbReference type="Proteomes" id="UP000326924">
    <property type="component" value="Unassembled WGS sequence"/>
</dbReference>